<dbReference type="EC" id="3.1.-.-" evidence="1"/>
<sequence>MSGAVRHVLLDADGVLQRVPGDWVALVEPWLGPDARGFLEGFWSEEMPALRGEGDFLSLLEDHLRRAGNPADPREVFEAVWLAIEVDPTSRALVDELRAAGFGVHLGTNQERHRAAHMRTVLGYDHLFDVSCYSCDLGAAKPEPAYFERAVALLGDQAAGVLFVDDRADNVEAARSVGLRAEQWHLDDGHDRLRAVLHDHGVLLTR</sequence>
<dbReference type="Proteomes" id="UP000679307">
    <property type="component" value="Chromosome"/>
</dbReference>
<accession>A0ABX8EN95</accession>
<proteinExistence type="predicted"/>
<keyword evidence="2" id="KW-1185">Reference proteome</keyword>
<organism evidence="1 2">
    <name type="scientific">Nocardioides aquaticus</name>
    <dbReference type="NCBI Taxonomy" id="160826"/>
    <lineage>
        <taxon>Bacteria</taxon>
        <taxon>Bacillati</taxon>
        <taxon>Actinomycetota</taxon>
        <taxon>Actinomycetes</taxon>
        <taxon>Propionibacteriales</taxon>
        <taxon>Nocardioidaceae</taxon>
        <taxon>Nocardioides</taxon>
    </lineage>
</organism>
<evidence type="ECO:0000313" key="2">
    <source>
        <dbReference type="Proteomes" id="UP000679307"/>
    </source>
</evidence>
<dbReference type="EMBL" id="CP075371">
    <property type="protein sequence ID" value="QVT81385.1"/>
    <property type="molecule type" value="Genomic_DNA"/>
</dbReference>
<dbReference type="InterPro" id="IPR036412">
    <property type="entry name" value="HAD-like_sf"/>
</dbReference>
<name>A0ABX8EN95_9ACTN</name>
<protein>
    <submittedName>
        <fullName evidence="1">Phosphatase</fullName>
        <ecNumber evidence="1">3.1.-.-</ecNumber>
    </submittedName>
</protein>
<dbReference type="PANTHER" id="PTHR43611">
    <property type="entry name" value="ALPHA-D-GLUCOSE 1-PHOSPHATE PHOSPHATASE"/>
    <property type="match status" value="1"/>
</dbReference>
<dbReference type="Gene3D" id="3.40.50.1000">
    <property type="entry name" value="HAD superfamily/HAD-like"/>
    <property type="match status" value="1"/>
</dbReference>
<reference evidence="1 2" key="1">
    <citation type="submission" date="2021-05" db="EMBL/GenBank/DDBJ databases">
        <title>Complete genome of Nocardioides aquaticus KCTC 9944T isolated from meromictic and hypersaline Ekho Lake, Antarctica.</title>
        <authorList>
            <person name="Hwang K."/>
            <person name="Kim K.M."/>
            <person name="Choe H."/>
        </authorList>
    </citation>
    <scope>NUCLEOTIDE SEQUENCE [LARGE SCALE GENOMIC DNA]</scope>
    <source>
        <strain evidence="1 2">KCTC 9944</strain>
    </source>
</reference>
<dbReference type="RefSeq" id="WP_214056767.1">
    <property type="nucleotide sequence ID" value="NZ_BAAAHS010000069.1"/>
</dbReference>
<dbReference type="GO" id="GO:0016787">
    <property type="term" value="F:hydrolase activity"/>
    <property type="evidence" value="ECO:0007669"/>
    <property type="project" value="UniProtKB-KW"/>
</dbReference>
<dbReference type="PANTHER" id="PTHR43611:SF3">
    <property type="entry name" value="FLAVIN MONONUCLEOTIDE HYDROLASE 1, CHLOROPLATIC"/>
    <property type="match status" value="1"/>
</dbReference>
<dbReference type="InterPro" id="IPR023214">
    <property type="entry name" value="HAD_sf"/>
</dbReference>
<evidence type="ECO:0000313" key="1">
    <source>
        <dbReference type="EMBL" id="QVT81385.1"/>
    </source>
</evidence>
<dbReference type="PRINTS" id="PR00413">
    <property type="entry name" value="HADHALOGNASE"/>
</dbReference>
<keyword evidence="1" id="KW-0378">Hydrolase</keyword>
<dbReference type="InterPro" id="IPR006439">
    <property type="entry name" value="HAD-SF_hydro_IA"/>
</dbReference>
<dbReference type="Pfam" id="PF00702">
    <property type="entry name" value="Hydrolase"/>
    <property type="match status" value="1"/>
</dbReference>
<dbReference type="SUPFAM" id="SSF56784">
    <property type="entry name" value="HAD-like"/>
    <property type="match status" value="1"/>
</dbReference>
<dbReference type="NCBIfam" id="TIGR01509">
    <property type="entry name" value="HAD-SF-IA-v3"/>
    <property type="match status" value="1"/>
</dbReference>
<gene>
    <name evidence="1" type="ORF">ENKNEFLB_03794</name>
</gene>